<evidence type="ECO:0000313" key="1">
    <source>
        <dbReference type="EMBL" id="EIE21801.1"/>
    </source>
</evidence>
<dbReference type="GeneID" id="17039786"/>
<dbReference type="EMBL" id="AGSI01000011">
    <property type="protein sequence ID" value="EIE21801.1"/>
    <property type="molecule type" value="Genomic_DNA"/>
</dbReference>
<evidence type="ECO:0000313" key="2">
    <source>
        <dbReference type="Proteomes" id="UP000007264"/>
    </source>
</evidence>
<organism evidence="1 2">
    <name type="scientific">Coccomyxa subellipsoidea (strain C-169)</name>
    <name type="common">Green microalga</name>
    <dbReference type="NCBI Taxonomy" id="574566"/>
    <lineage>
        <taxon>Eukaryota</taxon>
        <taxon>Viridiplantae</taxon>
        <taxon>Chlorophyta</taxon>
        <taxon>core chlorophytes</taxon>
        <taxon>Trebouxiophyceae</taxon>
        <taxon>Trebouxiophyceae incertae sedis</taxon>
        <taxon>Coccomyxaceae</taxon>
        <taxon>Coccomyxa</taxon>
        <taxon>Coccomyxa subellipsoidea</taxon>
    </lineage>
</organism>
<proteinExistence type="predicted"/>
<sequence length="81" mass="9458">MIEYEPSPNLTHTHAHRRIFLKPKYHLPLFLSTSQKRRLTPSLTPNKTSSFLVIQRLLLTLMDGMQWYATLKYTDLALADS</sequence>
<keyword evidence="2" id="KW-1185">Reference proteome</keyword>
<dbReference type="AlphaFoldDB" id="I0YTT2"/>
<gene>
    <name evidence="1" type="ORF">COCSUDRAFT_33552</name>
</gene>
<dbReference type="Proteomes" id="UP000007264">
    <property type="component" value="Unassembled WGS sequence"/>
</dbReference>
<name>I0YTT2_COCSC</name>
<protein>
    <submittedName>
        <fullName evidence="1">Uncharacterized protein</fullName>
    </submittedName>
</protein>
<reference evidence="1 2" key="1">
    <citation type="journal article" date="2012" name="Genome Biol.">
        <title>The genome of the polar eukaryotic microalga coccomyxa subellipsoidea reveals traits of cold adaptation.</title>
        <authorList>
            <person name="Blanc G."/>
            <person name="Agarkova I."/>
            <person name="Grimwood J."/>
            <person name="Kuo A."/>
            <person name="Brueggeman A."/>
            <person name="Dunigan D."/>
            <person name="Gurnon J."/>
            <person name="Ladunga I."/>
            <person name="Lindquist E."/>
            <person name="Lucas S."/>
            <person name="Pangilinan J."/>
            <person name="Proschold T."/>
            <person name="Salamov A."/>
            <person name="Schmutz J."/>
            <person name="Weeks D."/>
            <person name="Yamada T."/>
            <person name="Claverie J.M."/>
            <person name="Grigoriev I."/>
            <person name="Van Etten J."/>
            <person name="Lomsadze A."/>
            <person name="Borodovsky M."/>
        </authorList>
    </citation>
    <scope>NUCLEOTIDE SEQUENCE [LARGE SCALE GENOMIC DNA]</scope>
    <source>
        <strain evidence="1 2">C-169</strain>
    </source>
</reference>
<dbReference type="KEGG" id="csl:COCSUDRAFT_33552"/>
<dbReference type="RefSeq" id="XP_005646345.1">
    <property type="nucleotide sequence ID" value="XM_005646288.1"/>
</dbReference>
<accession>I0YTT2</accession>
<comment type="caution">
    <text evidence="1">The sequence shown here is derived from an EMBL/GenBank/DDBJ whole genome shotgun (WGS) entry which is preliminary data.</text>
</comment>